<dbReference type="GO" id="GO:1990116">
    <property type="term" value="P:ribosome-associated ubiquitin-dependent protein catabolic process"/>
    <property type="evidence" value="ECO:0007669"/>
    <property type="project" value="EnsemblFungi"/>
</dbReference>
<comment type="subcellular location">
    <subcellularLocation>
        <location evidence="3">Cytoplasm</location>
        <location evidence="3">Perinuclear region</location>
    </subcellularLocation>
    <subcellularLocation>
        <location evidence="2">Endoplasmic reticulum membrane</location>
        <topology evidence="2">Peripheral membrane protein</topology>
    </subcellularLocation>
    <subcellularLocation>
        <location evidence="1">Nucleus membrane</location>
        <topology evidence="1">Peripheral membrane protein</topology>
        <orientation evidence="1">Cytoplasmic side</orientation>
    </subcellularLocation>
</comment>
<gene>
    <name evidence="9" type="ORF">HGUI_03197</name>
</gene>
<dbReference type="InterPro" id="IPR016563">
    <property type="entry name" value="Npl4"/>
</dbReference>
<accession>A0A1L0CPU5</accession>
<dbReference type="GO" id="GO:0070651">
    <property type="term" value="P:nonfunctional rRNA decay"/>
    <property type="evidence" value="ECO:0007669"/>
    <property type="project" value="EnsemblFungi"/>
</dbReference>
<dbReference type="PROSITE" id="PS50249">
    <property type="entry name" value="MPN"/>
    <property type="match status" value="1"/>
</dbReference>
<protein>
    <recommendedName>
        <fullName evidence="5">Nuclear protein localization protein 4</fullName>
    </recommendedName>
</protein>
<evidence type="ECO:0000259" key="8">
    <source>
        <dbReference type="PROSITE" id="PS50249"/>
    </source>
</evidence>
<dbReference type="AlphaFoldDB" id="A0A1L0CPU5"/>
<dbReference type="GO" id="GO:0036435">
    <property type="term" value="F:K48-linked polyubiquitin modification-dependent protein binding"/>
    <property type="evidence" value="ECO:0007669"/>
    <property type="project" value="EnsemblFungi"/>
</dbReference>
<dbReference type="InterPro" id="IPR007717">
    <property type="entry name" value="NPL4_C"/>
</dbReference>
<keyword evidence="6" id="KW-0509">mRNA transport</keyword>
<dbReference type="GO" id="GO:1990112">
    <property type="term" value="C:RQC complex"/>
    <property type="evidence" value="ECO:0007669"/>
    <property type="project" value="EnsemblFungi"/>
</dbReference>
<evidence type="ECO:0000256" key="3">
    <source>
        <dbReference type="ARBA" id="ARBA00004556"/>
    </source>
</evidence>
<dbReference type="GO" id="GO:0000839">
    <property type="term" value="C:Hrd1p ubiquitin ligase ERAD-L complex"/>
    <property type="evidence" value="ECO:0007669"/>
    <property type="project" value="EnsemblFungi"/>
</dbReference>
<dbReference type="GO" id="GO:0043130">
    <property type="term" value="F:ubiquitin binding"/>
    <property type="evidence" value="ECO:0007669"/>
    <property type="project" value="TreeGrafter"/>
</dbReference>
<evidence type="ECO:0000256" key="2">
    <source>
        <dbReference type="ARBA" id="ARBA00004406"/>
    </source>
</evidence>
<dbReference type="InterPro" id="IPR007716">
    <property type="entry name" value="NPL4_Zn-bd_put"/>
</dbReference>
<evidence type="ECO:0000313" key="9">
    <source>
        <dbReference type="EMBL" id="SGZ40997.1"/>
    </source>
</evidence>
<evidence type="ECO:0000256" key="5">
    <source>
        <dbReference type="ARBA" id="ARBA00019709"/>
    </source>
</evidence>
<dbReference type="GO" id="GO:0099638">
    <property type="term" value="P:endosome to plasma membrane protein transport"/>
    <property type="evidence" value="ECO:0007669"/>
    <property type="project" value="EnsemblFungi"/>
</dbReference>
<keyword evidence="10" id="KW-1185">Reference proteome</keyword>
<dbReference type="Pfam" id="PF05021">
    <property type="entry name" value="NPL4"/>
    <property type="match status" value="1"/>
</dbReference>
<keyword evidence="7" id="KW-0811">Translocation</keyword>
<dbReference type="Gene3D" id="3.10.20.90">
    <property type="entry name" value="Phosphatidylinositol 3-kinase Catalytic Subunit, Chain A, domain 1"/>
    <property type="match status" value="1"/>
</dbReference>
<evidence type="ECO:0000256" key="4">
    <source>
        <dbReference type="ARBA" id="ARBA00011025"/>
    </source>
</evidence>
<organism evidence="9 10">
    <name type="scientific">Hanseniaspora guilliermondii</name>
    <dbReference type="NCBI Taxonomy" id="56406"/>
    <lineage>
        <taxon>Eukaryota</taxon>
        <taxon>Fungi</taxon>
        <taxon>Dikarya</taxon>
        <taxon>Ascomycota</taxon>
        <taxon>Saccharomycotina</taxon>
        <taxon>Saccharomycetes</taxon>
        <taxon>Saccharomycodales</taxon>
        <taxon>Saccharomycodaceae</taxon>
        <taxon>Hanseniaspora</taxon>
    </lineage>
</organism>
<comment type="similarity">
    <text evidence="4">Belongs to the NPL4 family.</text>
</comment>
<dbReference type="GO" id="GO:0072671">
    <property type="term" value="P:mitochondria-associated ubiquitin-dependent protein catabolic process"/>
    <property type="evidence" value="ECO:0007669"/>
    <property type="project" value="EnsemblFungi"/>
</dbReference>
<evidence type="ECO:0000313" key="10">
    <source>
        <dbReference type="Proteomes" id="UP000183365"/>
    </source>
</evidence>
<keyword evidence="7" id="KW-0653">Protein transport</keyword>
<dbReference type="Pfam" id="PF05020">
    <property type="entry name" value="zf-NPL4"/>
    <property type="match status" value="1"/>
</dbReference>
<reference evidence="10" key="1">
    <citation type="submission" date="2016-11" db="EMBL/GenBank/DDBJ databases">
        <authorList>
            <person name="Guldener U."/>
        </authorList>
    </citation>
    <scope>NUCLEOTIDE SEQUENCE [LARGE SCALE GENOMIC DNA]</scope>
</reference>
<dbReference type="GO" id="GO:0031965">
    <property type="term" value="C:nuclear membrane"/>
    <property type="evidence" value="ECO:0007669"/>
    <property type="project" value="UniProtKB-SubCell"/>
</dbReference>
<dbReference type="GO" id="GO:0048471">
    <property type="term" value="C:perinuclear region of cytoplasm"/>
    <property type="evidence" value="ECO:0007669"/>
    <property type="project" value="UniProtKB-SubCell"/>
</dbReference>
<sequence length="601" mass="69118">MLLRFRTNDGMVRISCEKQDTFKNVFDDLISKNEAQKNNIDIDETIISQNNTAFKACEILEYTIEKLGFQHGDIVNVNYKLKEQIIETVKVPVTADNGSLNLSNSIKNLNLSSMSKLKELPVDIKLSAEDGLIVRQRNPLLCRHGDKGMCEHCASIPCYDVTFQQERNFKHLSFHAYLKKLQDSQFNNNSASMPKLLEQPDFKIKQSSVCPHDPWPNGICSKCQPSAITLQQQEFRMVDHVEFLDSETINSFVDAWRQTGTQRFGILFGSYEEYSSVADDKDMTQVPPLGIKCQVQQIYEPWQSDELDGLKFKFEETCDDLKYIVQKFQVVENLYPVGFIFTDLTDSGKGDGSVLCKRHQDSYFLTNLEVIQAAKWQNLFPNVCKDSEENFFGSKFVTCCISGNLENQIDISCYQVSVKGEALVKADFIMGSTNPSMLYLKETDDTRYVPEIFFTKTNEYNLTVKENAKPAFPVEYLLVTLTHGFTTKDDLQEKRFITNDTTFPIENREFMGYKQDHYELKRYLGDLIYGEDLLELRKKLSNFHLLKYISSLDLLSDHEWKLLLKSACLNIEKDDDFTGNLLMLLQSPGWQTLVIILQDSI</sequence>
<dbReference type="PIRSF" id="PIRSF010052">
    <property type="entry name" value="Polyub_prc_Npl4"/>
    <property type="match status" value="1"/>
</dbReference>
<dbReference type="GO" id="GO:0072665">
    <property type="term" value="P:protein localization to vacuole"/>
    <property type="evidence" value="ECO:0007669"/>
    <property type="project" value="EnsemblFungi"/>
</dbReference>
<dbReference type="VEuPathDB" id="FungiDB:HGUI_03197"/>
<dbReference type="PANTHER" id="PTHR12710:SF0">
    <property type="entry name" value="NUCLEAR PROTEIN LOCALIZATION PROTEIN 4 HOMOLOG"/>
    <property type="match status" value="1"/>
</dbReference>
<dbReference type="GO" id="GO:0006274">
    <property type="term" value="P:DNA replication termination"/>
    <property type="evidence" value="ECO:0007669"/>
    <property type="project" value="EnsemblFungi"/>
</dbReference>
<dbReference type="CDD" id="cd08061">
    <property type="entry name" value="MPN_NPL4"/>
    <property type="match status" value="1"/>
</dbReference>
<dbReference type="Proteomes" id="UP000183365">
    <property type="component" value="Unassembled WGS sequence"/>
</dbReference>
<dbReference type="InterPro" id="IPR037518">
    <property type="entry name" value="MPN"/>
</dbReference>
<evidence type="ECO:0000256" key="7">
    <source>
        <dbReference type="ARBA" id="ARBA00023010"/>
    </source>
</evidence>
<dbReference type="GO" id="GO:0071629">
    <property type="term" value="P:cytoplasm protein quality control by the ubiquitin-proteasome system"/>
    <property type="evidence" value="ECO:0007669"/>
    <property type="project" value="EnsemblFungi"/>
</dbReference>
<dbReference type="EMBL" id="FQNF01000073">
    <property type="protein sequence ID" value="SGZ40997.1"/>
    <property type="molecule type" value="Genomic_DNA"/>
</dbReference>
<dbReference type="GO" id="GO:0030970">
    <property type="term" value="P:retrograde protein transport, ER to cytosol"/>
    <property type="evidence" value="ECO:0007669"/>
    <property type="project" value="EnsemblFungi"/>
</dbReference>
<dbReference type="GO" id="GO:0051028">
    <property type="term" value="P:mRNA transport"/>
    <property type="evidence" value="ECO:0007669"/>
    <property type="project" value="UniProtKB-KW"/>
</dbReference>
<name>A0A1L0CPU5_9ASCO</name>
<evidence type="ECO:0000256" key="1">
    <source>
        <dbReference type="ARBA" id="ARBA00004335"/>
    </source>
</evidence>
<keyword evidence="6" id="KW-0813">Transport</keyword>
<dbReference type="GO" id="GO:1900182">
    <property type="term" value="P:positive regulation of protein localization to nucleus"/>
    <property type="evidence" value="ECO:0007669"/>
    <property type="project" value="EnsemblFungi"/>
</dbReference>
<dbReference type="GO" id="GO:0051228">
    <property type="term" value="P:mitotic spindle disassembly"/>
    <property type="evidence" value="ECO:0007669"/>
    <property type="project" value="EnsemblFungi"/>
</dbReference>
<dbReference type="OrthoDB" id="10251089at2759"/>
<evidence type="ECO:0000256" key="6">
    <source>
        <dbReference type="ARBA" id="ARBA00022816"/>
    </source>
</evidence>
<feature type="domain" description="MPN" evidence="8">
    <location>
        <begin position="241"/>
        <end position="392"/>
    </location>
</feature>
<dbReference type="GO" id="GO:0000837">
    <property type="term" value="C:Doa10p ubiquitin ligase complex"/>
    <property type="evidence" value="ECO:0007669"/>
    <property type="project" value="EnsemblFungi"/>
</dbReference>
<dbReference type="GO" id="GO:0036266">
    <property type="term" value="C:Cdc48p-Npl4p-Vms1p AAA ATPase complex"/>
    <property type="evidence" value="ECO:0007669"/>
    <property type="project" value="EnsemblFungi"/>
</dbReference>
<dbReference type="GO" id="GO:0034098">
    <property type="term" value="C:VCP-NPL4-UFD1 AAA ATPase complex"/>
    <property type="evidence" value="ECO:0007669"/>
    <property type="project" value="EnsemblFungi"/>
</dbReference>
<dbReference type="GO" id="GO:0030894">
    <property type="term" value="C:replisome"/>
    <property type="evidence" value="ECO:0007669"/>
    <property type="project" value="EnsemblFungi"/>
</dbReference>
<dbReference type="GO" id="GO:0031625">
    <property type="term" value="F:ubiquitin protein ligase binding"/>
    <property type="evidence" value="ECO:0007669"/>
    <property type="project" value="TreeGrafter"/>
</dbReference>
<dbReference type="PANTHER" id="PTHR12710">
    <property type="entry name" value="NUCLEAR PROTEIN LOCALIZATION 4"/>
    <property type="match status" value="1"/>
</dbReference>
<proteinExistence type="inferred from homology"/>